<evidence type="ECO:0000256" key="6">
    <source>
        <dbReference type="ARBA" id="ARBA00023014"/>
    </source>
</evidence>
<comment type="cofactor">
    <cofactor evidence="1">
        <name>[4Fe-4S] cluster</name>
        <dbReference type="ChEBI" id="CHEBI:49883"/>
    </cofactor>
</comment>
<keyword evidence="4" id="KW-0479">Metal-binding</keyword>
<protein>
    <submittedName>
        <fullName evidence="8">Radical SAM protein</fullName>
    </submittedName>
</protein>
<dbReference type="InterPro" id="IPR023404">
    <property type="entry name" value="rSAM_horseshoe"/>
</dbReference>
<dbReference type="SUPFAM" id="SSF102114">
    <property type="entry name" value="Radical SAM enzymes"/>
    <property type="match status" value="1"/>
</dbReference>
<accession>A0A9D1RDG3</accession>
<dbReference type="InterPro" id="IPR006638">
    <property type="entry name" value="Elp3/MiaA/NifB-like_rSAM"/>
</dbReference>
<dbReference type="InterPro" id="IPR032432">
    <property type="entry name" value="Radical_SAM_C"/>
</dbReference>
<dbReference type="GO" id="GO:0051539">
    <property type="term" value="F:4 iron, 4 sulfur cluster binding"/>
    <property type="evidence" value="ECO:0007669"/>
    <property type="project" value="UniProtKB-KW"/>
</dbReference>
<dbReference type="PROSITE" id="PS51918">
    <property type="entry name" value="RADICAL_SAM"/>
    <property type="match status" value="1"/>
</dbReference>
<dbReference type="GO" id="GO:0005737">
    <property type="term" value="C:cytoplasm"/>
    <property type="evidence" value="ECO:0007669"/>
    <property type="project" value="TreeGrafter"/>
</dbReference>
<dbReference type="CDD" id="cd01335">
    <property type="entry name" value="Radical_SAM"/>
    <property type="match status" value="1"/>
</dbReference>
<feature type="domain" description="Radical SAM core" evidence="7">
    <location>
        <begin position="1"/>
        <end position="234"/>
    </location>
</feature>
<dbReference type="AlphaFoldDB" id="A0A9D1RDG3"/>
<evidence type="ECO:0000259" key="7">
    <source>
        <dbReference type="PROSITE" id="PS51918"/>
    </source>
</evidence>
<name>A0A9D1RDG3_9FIRM</name>
<comment type="caution">
    <text evidence="8">The sequence shown here is derived from an EMBL/GenBank/DDBJ whole genome shotgun (WGS) entry which is preliminary data.</text>
</comment>
<reference evidence="8" key="1">
    <citation type="journal article" date="2021" name="PeerJ">
        <title>Extensive microbial diversity within the chicken gut microbiome revealed by metagenomics and culture.</title>
        <authorList>
            <person name="Gilroy R."/>
            <person name="Ravi A."/>
            <person name="Getino M."/>
            <person name="Pursley I."/>
            <person name="Horton D.L."/>
            <person name="Alikhan N.F."/>
            <person name="Baker D."/>
            <person name="Gharbi K."/>
            <person name="Hall N."/>
            <person name="Watson M."/>
            <person name="Adriaenssens E.M."/>
            <person name="Foster-Nyarko E."/>
            <person name="Jarju S."/>
            <person name="Secka A."/>
            <person name="Antonio M."/>
            <person name="Oren A."/>
            <person name="Chaudhuri R.R."/>
            <person name="La Ragione R."/>
            <person name="Hildebrand F."/>
            <person name="Pallen M.J."/>
        </authorList>
    </citation>
    <scope>NUCLEOTIDE SEQUENCE</scope>
    <source>
        <strain evidence="8">421</strain>
    </source>
</reference>
<dbReference type="EMBL" id="DXGE01000005">
    <property type="protein sequence ID" value="HIW85043.1"/>
    <property type="molecule type" value="Genomic_DNA"/>
</dbReference>
<proteinExistence type="predicted"/>
<dbReference type="GO" id="GO:0003824">
    <property type="term" value="F:catalytic activity"/>
    <property type="evidence" value="ECO:0007669"/>
    <property type="project" value="InterPro"/>
</dbReference>
<dbReference type="PANTHER" id="PTHR11135">
    <property type="entry name" value="HISTONE ACETYLTRANSFERASE-RELATED"/>
    <property type="match status" value="1"/>
</dbReference>
<sequence length="326" mass="36501">MRKSNISIFVPHIGCPQKCSFCNQNTITGQTKAPAPQDVVDTVETALKSNKDNKYEYEIAFFGGSFTAIDREYMVSLLEAAHPYVENGSVTGIRISTRPDFIDKDVLSLLKKYGVTAIELGAQSMSNTVLKNNFRGHTADDVRKAANMIRKNGFELGLQMMTGLYTSNRGLDVATAREFVKLKPKTVRIYPTVVLKGTYLATLFETGKYTPPSLKKTIALCAELVAFFEEHDIEVIRVGLHSSKDIKDNMLAGGYHECLGELVVSRMMFNRIMQTPPGEHEVYINEKSISKLLGNKRSNINTLREEGYKLTIKYNNALKPNELRIV</sequence>
<dbReference type="Gene3D" id="3.80.30.20">
    <property type="entry name" value="tm_1862 like domain"/>
    <property type="match status" value="1"/>
</dbReference>
<keyword evidence="6" id="KW-0411">Iron-sulfur</keyword>
<evidence type="ECO:0000256" key="3">
    <source>
        <dbReference type="ARBA" id="ARBA00022691"/>
    </source>
</evidence>
<dbReference type="InterPro" id="IPR039661">
    <property type="entry name" value="ELP3"/>
</dbReference>
<organism evidence="8 9">
    <name type="scientific">Candidatus Eubacterium faecipullorum</name>
    <dbReference type="NCBI Taxonomy" id="2838571"/>
    <lineage>
        <taxon>Bacteria</taxon>
        <taxon>Bacillati</taxon>
        <taxon>Bacillota</taxon>
        <taxon>Clostridia</taxon>
        <taxon>Eubacteriales</taxon>
        <taxon>Eubacteriaceae</taxon>
        <taxon>Eubacterium</taxon>
    </lineage>
</organism>
<dbReference type="InterPro" id="IPR058240">
    <property type="entry name" value="rSAM_sf"/>
</dbReference>
<keyword evidence="5" id="KW-0408">Iron</keyword>
<dbReference type="Proteomes" id="UP000824205">
    <property type="component" value="Unassembled WGS sequence"/>
</dbReference>
<dbReference type="InterPro" id="IPR007197">
    <property type="entry name" value="rSAM"/>
</dbReference>
<evidence type="ECO:0000256" key="4">
    <source>
        <dbReference type="ARBA" id="ARBA00022723"/>
    </source>
</evidence>
<evidence type="ECO:0000313" key="9">
    <source>
        <dbReference type="Proteomes" id="UP000824205"/>
    </source>
</evidence>
<gene>
    <name evidence="8" type="ORF">IAA48_00960</name>
</gene>
<keyword evidence="3" id="KW-0949">S-adenosyl-L-methionine</keyword>
<dbReference type="SMART" id="SM00729">
    <property type="entry name" value="Elp3"/>
    <property type="match status" value="1"/>
</dbReference>
<dbReference type="PANTHER" id="PTHR11135:SF0">
    <property type="entry name" value="ELONGATOR COMPLEX PROTEIN 3"/>
    <property type="match status" value="1"/>
</dbReference>
<evidence type="ECO:0000313" key="8">
    <source>
        <dbReference type="EMBL" id="HIW85043.1"/>
    </source>
</evidence>
<keyword evidence="2" id="KW-0004">4Fe-4S</keyword>
<dbReference type="Pfam" id="PF16199">
    <property type="entry name" value="Radical_SAM_C"/>
    <property type="match status" value="1"/>
</dbReference>
<evidence type="ECO:0000256" key="2">
    <source>
        <dbReference type="ARBA" id="ARBA00022485"/>
    </source>
</evidence>
<evidence type="ECO:0000256" key="1">
    <source>
        <dbReference type="ARBA" id="ARBA00001966"/>
    </source>
</evidence>
<dbReference type="SFLD" id="SFLDS00029">
    <property type="entry name" value="Radical_SAM"/>
    <property type="match status" value="1"/>
</dbReference>
<dbReference type="SFLD" id="SFLDG01086">
    <property type="entry name" value="elongater_protein-like"/>
    <property type="match status" value="1"/>
</dbReference>
<dbReference type="GO" id="GO:0046872">
    <property type="term" value="F:metal ion binding"/>
    <property type="evidence" value="ECO:0007669"/>
    <property type="project" value="UniProtKB-KW"/>
</dbReference>
<dbReference type="SFLD" id="SFLDG01082">
    <property type="entry name" value="B12-binding_domain_containing"/>
    <property type="match status" value="1"/>
</dbReference>
<dbReference type="GO" id="GO:0002926">
    <property type="term" value="P:tRNA wobble base 5-methoxycarbonylmethyl-2-thiouridinylation"/>
    <property type="evidence" value="ECO:0007669"/>
    <property type="project" value="TreeGrafter"/>
</dbReference>
<reference evidence="8" key="2">
    <citation type="submission" date="2021-04" db="EMBL/GenBank/DDBJ databases">
        <authorList>
            <person name="Gilroy R."/>
        </authorList>
    </citation>
    <scope>NUCLEOTIDE SEQUENCE</scope>
    <source>
        <strain evidence="8">421</strain>
    </source>
</reference>
<dbReference type="Pfam" id="PF04055">
    <property type="entry name" value="Radical_SAM"/>
    <property type="match status" value="1"/>
</dbReference>
<evidence type="ECO:0000256" key="5">
    <source>
        <dbReference type="ARBA" id="ARBA00023004"/>
    </source>
</evidence>